<dbReference type="AlphaFoldDB" id="A0A1I7XM96"/>
<dbReference type="WBParaSite" id="Hba_18907">
    <property type="protein sequence ID" value="Hba_18907"/>
    <property type="gene ID" value="Hba_18907"/>
</dbReference>
<keyword evidence="1" id="KW-1185">Reference proteome</keyword>
<accession>A0A1I7XM96</accession>
<sequence>MYSPFTIEKMKFTKYGGAEKTRYDSRAGTPSKIDVGDFELEKIETRSVFLIPGSKVIDSIKEISYLFALSRSPHSLAWMLLSLTVQFMNGMLLVENLPPDYVRMPTIG</sequence>
<proteinExistence type="predicted"/>
<reference evidence="2" key="1">
    <citation type="submission" date="2016-11" db="UniProtKB">
        <authorList>
            <consortium name="WormBaseParasite"/>
        </authorList>
    </citation>
    <scope>IDENTIFICATION</scope>
</reference>
<organism evidence="1 2">
    <name type="scientific">Heterorhabditis bacteriophora</name>
    <name type="common">Entomopathogenic nematode worm</name>
    <dbReference type="NCBI Taxonomy" id="37862"/>
    <lineage>
        <taxon>Eukaryota</taxon>
        <taxon>Metazoa</taxon>
        <taxon>Ecdysozoa</taxon>
        <taxon>Nematoda</taxon>
        <taxon>Chromadorea</taxon>
        <taxon>Rhabditida</taxon>
        <taxon>Rhabditina</taxon>
        <taxon>Rhabditomorpha</taxon>
        <taxon>Strongyloidea</taxon>
        <taxon>Heterorhabditidae</taxon>
        <taxon>Heterorhabditis</taxon>
    </lineage>
</organism>
<evidence type="ECO:0000313" key="2">
    <source>
        <dbReference type="WBParaSite" id="Hba_18907"/>
    </source>
</evidence>
<evidence type="ECO:0000313" key="1">
    <source>
        <dbReference type="Proteomes" id="UP000095283"/>
    </source>
</evidence>
<dbReference type="Proteomes" id="UP000095283">
    <property type="component" value="Unplaced"/>
</dbReference>
<protein>
    <submittedName>
        <fullName evidence="2">DNA-directed RNA polymerase</fullName>
    </submittedName>
</protein>
<name>A0A1I7XM96_HETBA</name>